<keyword evidence="2" id="KW-1185">Reference proteome</keyword>
<protein>
    <recommendedName>
        <fullName evidence="3">HK97 gp10 family phage protein</fullName>
    </recommendedName>
</protein>
<organism evidence="1 2">
    <name type="scientific">Streptomyces abikoensis</name>
    <dbReference type="NCBI Taxonomy" id="97398"/>
    <lineage>
        <taxon>Bacteria</taxon>
        <taxon>Bacillati</taxon>
        <taxon>Actinomycetota</taxon>
        <taxon>Actinomycetes</taxon>
        <taxon>Kitasatosporales</taxon>
        <taxon>Streptomycetaceae</taxon>
        <taxon>Streptomyces</taxon>
    </lineage>
</organism>
<sequence length="150" mass="16358">MELRPGVFTRLFSEIQRDAQLKSRTLLVQLADVIERQAKINANVGAHKAGTPTPARPGTGPAVISGTLRRSITHSPVVPSGTGWETRIGTAVGFTPPYGRTPASQYGLYLETGLRNGATYPFLSPAYRFAIITVAPQLYRQVFSTGWPRF</sequence>
<reference evidence="1 2" key="1">
    <citation type="submission" date="2024-10" db="EMBL/GenBank/DDBJ databases">
        <title>The Natural Products Discovery Center: Release of the First 8490 Sequenced Strains for Exploring Actinobacteria Biosynthetic Diversity.</title>
        <authorList>
            <person name="Kalkreuter E."/>
            <person name="Kautsar S.A."/>
            <person name="Yang D."/>
            <person name="Bader C.D."/>
            <person name="Teijaro C.N."/>
            <person name="Fluegel L."/>
            <person name="Davis C.M."/>
            <person name="Simpson J.R."/>
            <person name="Lauterbach L."/>
            <person name="Steele A.D."/>
            <person name="Gui C."/>
            <person name="Meng S."/>
            <person name="Li G."/>
            <person name="Viehrig K."/>
            <person name="Ye F."/>
            <person name="Su P."/>
            <person name="Kiefer A.F."/>
            <person name="Nichols A."/>
            <person name="Cepeda A.J."/>
            <person name="Yan W."/>
            <person name="Fan B."/>
            <person name="Jiang Y."/>
            <person name="Adhikari A."/>
            <person name="Zheng C.-J."/>
            <person name="Schuster L."/>
            <person name="Cowan T.M."/>
            <person name="Smanski M.J."/>
            <person name="Chevrette M.G."/>
            <person name="De Carvalho L.P.S."/>
            <person name="Shen B."/>
        </authorList>
    </citation>
    <scope>NUCLEOTIDE SEQUENCE [LARGE SCALE GENOMIC DNA]</scope>
    <source>
        <strain evidence="1 2">NPDC020979</strain>
    </source>
</reference>
<evidence type="ECO:0000313" key="2">
    <source>
        <dbReference type="Proteomes" id="UP001611162"/>
    </source>
</evidence>
<proteinExistence type="predicted"/>
<dbReference type="RefSeq" id="WP_397614247.1">
    <property type="nucleotide sequence ID" value="NZ_JBIRRB010000011.1"/>
</dbReference>
<dbReference type="EMBL" id="JBIRRB010000011">
    <property type="protein sequence ID" value="MFI0914231.1"/>
    <property type="molecule type" value="Genomic_DNA"/>
</dbReference>
<evidence type="ECO:0008006" key="3">
    <source>
        <dbReference type="Google" id="ProtNLM"/>
    </source>
</evidence>
<dbReference type="Proteomes" id="UP001611162">
    <property type="component" value="Unassembled WGS sequence"/>
</dbReference>
<evidence type="ECO:0000313" key="1">
    <source>
        <dbReference type="EMBL" id="MFI0914231.1"/>
    </source>
</evidence>
<name>A0ABW7TC88_9ACTN</name>
<comment type="caution">
    <text evidence="1">The sequence shown here is derived from an EMBL/GenBank/DDBJ whole genome shotgun (WGS) entry which is preliminary data.</text>
</comment>
<accession>A0ABW7TC88</accession>
<gene>
    <name evidence="1" type="ORF">ACH4TF_27815</name>
</gene>